<organism evidence="8 9">
    <name type="scientific">Oceanobacillus piezotolerans</name>
    <dbReference type="NCBI Taxonomy" id="2448030"/>
    <lineage>
        <taxon>Bacteria</taxon>
        <taxon>Bacillati</taxon>
        <taxon>Bacillota</taxon>
        <taxon>Bacilli</taxon>
        <taxon>Bacillales</taxon>
        <taxon>Bacillaceae</taxon>
        <taxon>Oceanobacillus</taxon>
    </lineage>
</organism>
<dbReference type="PANTHER" id="PTHR43365:SF1">
    <property type="entry name" value="ACETYL-COA C-ACYLTRANSFERASE"/>
    <property type="match status" value="1"/>
</dbReference>
<dbReference type="InterPro" id="IPR016039">
    <property type="entry name" value="Thiolase-like"/>
</dbReference>
<dbReference type="Gene3D" id="3.40.47.10">
    <property type="match status" value="2"/>
</dbReference>
<keyword evidence="9" id="KW-1185">Reference proteome</keyword>
<dbReference type="Pfam" id="PF02803">
    <property type="entry name" value="Thiolase_C"/>
    <property type="match status" value="1"/>
</dbReference>
<dbReference type="InterPro" id="IPR002155">
    <property type="entry name" value="Thiolase"/>
</dbReference>
<evidence type="ECO:0000313" key="8">
    <source>
        <dbReference type="EMBL" id="RLL46881.1"/>
    </source>
</evidence>
<dbReference type="PROSITE" id="PS00737">
    <property type="entry name" value="THIOLASE_2"/>
    <property type="match status" value="1"/>
</dbReference>
<dbReference type="EMBL" id="RCHR01000002">
    <property type="protein sequence ID" value="RLL46881.1"/>
    <property type="molecule type" value="Genomic_DNA"/>
</dbReference>
<evidence type="ECO:0000256" key="4">
    <source>
        <dbReference type="PIRSR" id="PIRSR000429-1"/>
    </source>
</evidence>
<feature type="active site" description="Proton acceptor" evidence="4">
    <location>
        <position position="337"/>
    </location>
</feature>
<evidence type="ECO:0000256" key="3">
    <source>
        <dbReference type="ARBA" id="ARBA00023315"/>
    </source>
</evidence>
<feature type="active site" description="Proton acceptor" evidence="4">
    <location>
        <position position="367"/>
    </location>
</feature>
<dbReference type="GO" id="GO:0003988">
    <property type="term" value="F:acetyl-CoA C-acyltransferase activity"/>
    <property type="evidence" value="ECO:0007669"/>
    <property type="project" value="UniProtKB-ARBA"/>
</dbReference>
<dbReference type="PANTHER" id="PTHR43365">
    <property type="entry name" value="BLR7806 PROTEIN"/>
    <property type="match status" value="1"/>
</dbReference>
<dbReference type="PIRSF" id="PIRSF000429">
    <property type="entry name" value="Ac-CoA_Ac_transf"/>
    <property type="match status" value="1"/>
</dbReference>
<feature type="active site" description="Acyl-thioester intermediate" evidence="4">
    <location>
        <position position="91"/>
    </location>
</feature>
<evidence type="ECO:0000259" key="6">
    <source>
        <dbReference type="Pfam" id="PF00108"/>
    </source>
</evidence>
<dbReference type="InterPro" id="IPR020616">
    <property type="entry name" value="Thiolase_N"/>
</dbReference>
<accession>A0A498DG09</accession>
<evidence type="ECO:0000256" key="5">
    <source>
        <dbReference type="RuleBase" id="RU003557"/>
    </source>
</evidence>
<dbReference type="SUPFAM" id="SSF53901">
    <property type="entry name" value="Thiolase-like"/>
    <property type="match status" value="2"/>
</dbReference>
<gene>
    <name evidence="8" type="ORF">D8M04_06695</name>
</gene>
<evidence type="ECO:0000256" key="1">
    <source>
        <dbReference type="ARBA" id="ARBA00010982"/>
    </source>
</evidence>
<keyword evidence="2 5" id="KW-0808">Transferase</keyword>
<evidence type="ECO:0000256" key="2">
    <source>
        <dbReference type="ARBA" id="ARBA00022679"/>
    </source>
</evidence>
<dbReference type="Proteomes" id="UP000270219">
    <property type="component" value="Unassembled WGS sequence"/>
</dbReference>
<proteinExistence type="inferred from homology"/>
<reference evidence="8 9" key="1">
    <citation type="submission" date="2018-10" db="EMBL/GenBank/DDBJ databases">
        <title>Oceanobacillus sp. YLB-02 draft genome.</title>
        <authorList>
            <person name="Yu L."/>
        </authorList>
    </citation>
    <scope>NUCLEOTIDE SEQUENCE [LARGE SCALE GENOMIC DNA]</scope>
    <source>
        <strain evidence="8 9">YLB-02</strain>
    </source>
</reference>
<comment type="similarity">
    <text evidence="1 5">Belongs to the thiolase-like superfamily. Thiolase family.</text>
</comment>
<feature type="domain" description="Thiolase C-terminal" evidence="7">
    <location>
        <begin position="258"/>
        <end position="380"/>
    </location>
</feature>
<evidence type="ECO:0000313" key="9">
    <source>
        <dbReference type="Proteomes" id="UP000270219"/>
    </source>
</evidence>
<sequence>MGNRDAVIVEAVRLPVGRRKGVYSDTRAEYLLAAILKGVMDRTGIDAGLIDDIIVGCVTQNEEQGNNIARIASLMAGLPKDVPAMTINRKCGSSQHAVNQAAQSIISGDCDVVIAAGVEHMTRHPMGSDKVPEPEELNEKYEVVTQGEAAERIADKWGFSREELDDFAVRSHKLAAKASENGAFHREILPIEVEKDGERILVTEDEGIRPNSSVKKLAALKTVFREEGKITAGNASQISDGAAAVLIMSREKAEALGLKPRAKIVARDVIGSDPTLMLTGPIPLTKRLLEKTGLCVSDIDVFECNEAFASVALAWMMEIQPDIEKVNPRGGAIALGHPTGASGARIMTTLLHELEDLDKRYGLQVMCCGGGMATGTVIERVN</sequence>
<dbReference type="InterPro" id="IPR020613">
    <property type="entry name" value="Thiolase_CS"/>
</dbReference>
<name>A0A498DG09_9BACI</name>
<evidence type="ECO:0000259" key="7">
    <source>
        <dbReference type="Pfam" id="PF02803"/>
    </source>
</evidence>
<dbReference type="InterPro" id="IPR020617">
    <property type="entry name" value="Thiolase_C"/>
</dbReference>
<dbReference type="FunFam" id="3.40.47.10:FF:000010">
    <property type="entry name" value="Acetyl-CoA acetyltransferase (Thiolase)"/>
    <property type="match status" value="1"/>
</dbReference>
<dbReference type="OrthoDB" id="2774224at2"/>
<dbReference type="AlphaFoldDB" id="A0A498DG09"/>
<dbReference type="NCBIfam" id="TIGR01930">
    <property type="entry name" value="AcCoA-C-Actrans"/>
    <property type="match status" value="1"/>
</dbReference>
<dbReference type="RefSeq" id="WP_121522132.1">
    <property type="nucleotide sequence ID" value="NZ_RCHR01000002.1"/>
</dbReference>
<feature type="domain" description="Thiolase N-terminal" evidence="6">
    <location>
        <begin position="7"/>
        <end position="251"/>
    </location>
</feature>
<keyword evidence="3 5" id="KW-0012">Acyltransferase</keyword>
<dbReference type="Pfam" id="PF00108">
    <property type="entry name" value="Thiolase_N"/>
    <property type="match status" value="1"/>
</dbReference>
<dbReference type="CDD" id="cd00751">
    <property type="entry name" value="thiolase"/>
    <property type="match status" value="1"/>
</dbReference>
<comment type="caution">
    <text evidence="8">The sequence shown here is derived from an EMBL/GenBank/DDBJ whole genome shotgun (WGS) entry which is preliminary data.</text>
</comment>
<protein>
    <submittedName>
        <fullName evidence="8">Thiolase family protein</fullName>
    </submittedName>
</protein>